<sequence>STSVFTARDCPFEMQAIRVQNSFRSLAFANARLGLNGRNIIALGRVRSVSNEAYASLRNSPAVLENCFELSTAFNDNASSKGYSINDFLVYPAFVTKGEEETITSICEKKLRRSFGPKVEYFPIHPDSVIHQYRECSASHWGKQDEFMKEFVDKKIYSMFPDHMEWLDPHVLDLDGDGEIKAHVDNIEYSGSVVAGLCLLSPAIMTLRHKDDSNIRFDVLLEPGTFYIQRSVSFFALSIRDQITASPRLNCFFDAIRDTIRYSFTHEIRLSNTTWKGNEVDRSRRISLLFRVSVFI</sequence>
<evidence type="ECO:0000313" key="1">
    <source>
        <dbReference type="EMBL" id="KAG2187020.1"/>
    </source>
</evidence>
<dbReference type="OrthoDB" id="28127at2759"/>
<dbReference type="PANTHER" id="PTHR21052">
    <property type="entry name" value="SPERMATOGENESIS ASSOCIATED 11-RELATED"/>
    <property type="match status" value="1"/>
</dbReference>
<organism evidence="1 2">
    <name type="scientific">Umbelopsis vinacea</name>
    <dbReference type="NCBI Taxonomy" id="44442"/>
    <lineage>
        <taxon>Eukaryota</taxon>
        <taxon>Fungi</taxon>
        <taxon>Fungi incertae sedis</taxon>
        <taxon>Mucoromycota</taxon>
        <taxon>Mucoromycotina</taxon>
        <taxon>Umbelopsidomycetes</taxon>
        <taxon>Umbelopsidales</taxon>
        <taxon>Umbelopsidaceae</taxon>
        <taxon>Umbelopsis</taxon>
    </lineage>
</organism>
<reference evidence="1" key="1">
    <citation type="submission" date="2020-12" db="EMBL/GenBank/DDBJ databases">
        <title>Metabolic potential, ecology and presence of endohyphal bacteria is reflected in genomic diversity of Mucoromycotina.</title>
        <authorList>
            <person name="Muszewska A."/>
            <person name="Okrasinska A."/>
            <person name="Steczkiewicz K."/>
            <person name="Drgas O."/>
            <person name="Orlowska M."/>
            <person name="Perlinska-Lenart U."/>
            <person name="Aleksandrzak-Piekarczyk T."/>
            <person name="Szatraj K."/>
            <person name="Zielenkiewicz U."/>
            <person name="Pilsyk S."/>
            <person name="Malc E."/>
            <person name="Mieczkowski P."/>
            <person name="Kruszewska J.S."/>
            <person name="Biernat P."/>
            <person name="Pawlowska J."/>
        </authorList>
    </citation>
    <scope>NUCLEOTIDE SEQUENCE</scope>
    <source>
        <strain evidence="1">WA0000051536</strain>
    </source>
</reference>
<dbReference type="AlphaFoldDB" id="A0A8H7Q821"/>
<dbReference type="GO" id="GO:0006974">
    <property type="term" value="P:DNA damage response"/>
    <property type="evidence" value="ECO:0007669"/>
    <property type="project" value="InterPro"/>
</dbReference>
<proteinExistence type="predicted"/>
<dbReference type="GO" id="GO:0006631">
    <property type="term" value="P:fatty acid metabolic process"/>
    <property type="evidence" value="ECO:0007669"/>
    <property type="project" value="TreeGrafter"/>
</dbReference>
<accession>A0A8H7Q821</accession>
<dbReference type="InterPro" id="IPR032870">
    <property type="entry name" value="ALKBH7-like"/>
</dbReference>
<keyword evidence="2" id="KW-1185">Reference proteome</keyword>
<dbReference type="EMBL" id="JAEPRA010000004">
    <property type="protein sequence ID" value="KAG2187020.1"/>
    <property type="molecule type" value="Genomic_DNA"/>
</dbReference>
<name>A0A8H7Q821_9FUNG</name>
<protein>
    <submittedName>
        <fullName evidence="1">Uncharacterized protein</fullName>
    </submittedName>
</protein>
<evidence type="ECO:0000313" key="2">
    <source>
        <dbReference type="Proteomes" id="UP000612746"/>
    </source>
</evidence>
<feature type="non-terminal residue" evidence="1">
    <location>
        <position position="1"/>
    </location>
</feature>
<dbReference type="Proteomes" id="UP000612746">
    <property type="component" value="Unassembled WGS sequence"/>
</dbReference>
<gene>
    <name evidence="1" type="ORF">INT44_003248</name>
</gene>
<dbReference type="InterPro" id="IPR037151">
    <property type="entry name" value="AlkB-like_sf"/>
</dbReference>
<dbReference type="Gene3D" id="2.60.120.590">
    <property type="entry name" value="Alpha-ketoglutarate-dependent dioxygenase AlkB-like"/>
    <property type="match status" value="2"/>
</dbReference>
<dbReference type="PANTHER" id="PTHR21052:SF0">
    <property type="entry name" value="ALPHA-KETOGLUTARATE-DEPENDENT DIOXYGENASE ALKB HOMOLOG 7, MITOCHONDRIAL"/>
    <property type="match status" value="1"/>
</dbReference>
<dbReference type="GO" id="GO:0005759">
    <property type="term" value="C:mitochondrial matrix"/>
    <property type="evidence" value="ECO:0007669"/>
    <property type="project" value="TreeGrafter"/>
</dbReference>
<comment type="caution">
    <text evidence="1">The sequence shown here is derived from an EMBL/GenBank/DDBJ whole genome shotgun (WGS) entry which is preliminary data.</text>
</comment>
<dbReference type="SUPFAM" id="SSF51197">
    <property type="entry name" value="Clavaminate synthase-like"/>
    <property type="match status" value="1"/>
</dbReference>